<evidence type="ECO:0000256" key="3">
    <source>
        <dbReference type="ARBA" id="ARBA00016197"/>
    </source>
</evidence>
<evidence type="ECO:0000313" key="8">
    <source>
        <dbReference type="EMBL" id="KAJ9624355.1"/>
    </source>
</evidence>
<accession>A0AA38XVI5</accession>
<dbReference type="InterPro" id="IPR002575">
    <property type="entry name" value="Aminoglycoside_PTrfase"/>
</dbReference>
<comment type="similarity">
    <text evidence="2">Belongs to the AIM9 family.</text>
</comment>
<comment type="caution">
    <text evidence="8">The sequence shown here is derived from an EMBL/GenBank/DDBJ whole genome shotgun (WGS) entry which is preliminary data.</text>
</comment>
<dbReference type="AlphaFoldDB" id="A0AA38XVI5"/>
<protein>
    <recommendedName>
        <fullName evidence="3">Altered inheritance of mitochondria protein 9, mitochondrial</fullName>
    </recommendedName>
    <alternativeName>
        <fullName evidence="6">Found in mitochondrial proteome protein 29</fullName>
    </alternativeName>
</protein>
<evidence type="ECO:0000313" key="9">
    <source>
        <dbReference type="Proteomes" id="UP001172681"/>
    </source>
</evidence>
<organism evidence="8 9">
    <name type="scientific">Knufia peltigerae</name>
    <dbReference type="NCBI Taxonomy" id="1002370"/>
    <lineage>
        <taxon>Eukaryota</taxon>
        <taxon>Fungi</taxon>
        <taxon>Dikarya</taxon>
        <taxon>Ascomycota</taxon>
        <taxon>Pezizomycotina</taxon>
        <taxon>Eurotiomycetes</taxon>
        <taxon>Chaetothyriomycetidae</taxon>
        <taxon>Chaetothyriales</taxon>
        <taxon>Trichomeriaceae</taxon>
        <taxon>Knufia</taxon>
    </lineage>
</organism>
<dbReference type="InterPro" id="IPR051035">
    <property type="entry name" value="Mito_inheritance_9"/>
</dbReference>
<name>A0AA38XVI5_9EURO</name>
<dbReference type="PANTHER" id="PTHR36091:SF1">
    <property type="entry name" value="ALTERED INHERITANCE OF MITOCHONDRIA PROTEIN 9, MITOCHONDRIAL"/>
    <property type="match status" value="1"/>
</dbReference>
<keyword evidence="9" id="KW-1185">Reference proteome</keyword>
<gene>
    <name evidence="8" type="ORF">H2204_010808</name>
</gene>
<dbReference type="GO" id="GO:0005739">
    <property type="term" value="C:mitochondrion"/>
    <property type="evidence" value="ECO:0007669"/>
    <property type="project" value="UniProtKB-SubCell"/>
</dbReference>
<dbReference type="SUPFAM" id="SSF56112">
    <property type="entry name" value="Protein kinase-like (PK-like)"/>
    <property type="match status" value="1"/>
</dbReference>
<proteinExistence type="inferred from homology"/>
<dbReference type="InterPro" id="IPR011009">
    <property type="entry name" value="Kinase-like_dom_sf"/>
</dbReference>
<dbReference type="Gene3D" id="3.90.1200.10">
    <property type="match status" value="1"/>
</dbReference>
<dbReference type="Gene3D" id="3.30.200.20">
    <property type="entry name" value="Phosphorylase Kinase, domain 1"/>
    <property type="match status" value="1"/>
</dbReference>
<evidence type="ECO:0000256" key="2">
    <source>
        <dbReference type="ARBA" id="ARBA00005543"/>
    </source>
</evidence>
<evidence type="ECO:0000259" key="7">
    <source>
        <dbReference type="Pfam" id="PF01636"/>
    </source>
</evidence>
<evidence type="ECO:0000256" key="1">
    <source>
        <dbReference type="ARBA" id="ARBA00004173"/>
    </source>
</evidence>
<keyword evidence="4" id="KW-0809">Transit peptide</keyword>
<evidence type="ECO:0000256" key="5">
    <source>
        <dbReference type="ARBA" id="ARBA00023128"/>
    </source>
</evidence>
<dbReference type="PANTHER" id="PTHR36091">
    <property type="entry name" value="ALTERED INHERITANCE OF MITOCHONDRIA PROTEIN 9, MITOCHONDRIAL"/>
    <property type="match status" value="1"/>
</dbReference>
<evidence type="ECO:0000256" key="6">
    <source>
        <dbReference type="ARBA" id="ARBA00031849"/>
    </source>
</evidence>
<feature type="domain" description="Aminoglycoside phosphotransferase" evidence="7">
    <location>
        <begin position="25"/>
        <end position="274"/>
    </location>
</feature>
<comment type="subcellular location">
    <subcellularLocation>
        <location evidence="1">Mitochondrion</location>
    </subcellularLocation>
</comment>
<dbReference type="Pfam" id="PF01636">
    <property type="entry name" value="APH"/>
    <property type="match status" value="1"/>
</dbReference>
<dbReference type="EMBL" id="JAPDRN010000094">
    <property type="protein sequence ID" value="KAJ9624355.1"/>
    <property type="molecule type" value="Genomic_DNA"/>
</dbReference>
<evidence type="ECO:0000256" key="4">
    <source>
        <dbReference type="ARBA" id="ARBA00022946"/>
    </source>
</evidence>
<reference evidence="8" key="1">
    <citation type="submission" date="2022-10" db="EMBL/GenBank/DDBJ databases">
        <title>Culturing micro-colonial fungi from biological soil crusts in the Mojave desert and describing Neophaeococcomyces mojavensis, and introducing the new genera and species Taxawa tesnikishii.</title>
        <authorList>
            <person name="Kurbessoian T."/>
            <person name="Stajich J.E."/>
        </authorList>
    </citation>
    <scope>NUCLEOTIDE SEQUENCE</scope>
    <source>
        <strain evidence="8">TK_35</strain>
    </source>
</reference>
<dbReference type="Proteomes" id="UP001172681">
    <property type="component" value="Unassembled WGS sequence"/>
</dbReference>
<sequence length="475" mass="53795">MSPVSSIDKQEGGFNKALILAAANDKQVVVKIPFPALVPAKYSVESEVATLKFVRAMTSIPVPDVLAWNSDPSNSVGAEYMILEKCPGRQLHAVWGELDELRRFELVKTIAGFDGQLASIEFPVNGSLYLRTSGPQNSVAFHTQKAPQEDFCVGPVFNDSWTRGINPAREKEMEAGPWPDLCSFGLARARQGAWHVKNTEYLGARGPYFGTPESHLKLLEVAMKVIPILARTPLLQRYGRPTLWHTDLHMGNIFVSEQDLTKIVGVIDWQFVSILPGFTQARWPEFLTPPEGYETGLIEPQLPADFEEMEPDEQAYAISQRDQALQAKCYEVALGRCHHDSYLALTRIHDTIRRLFVLCERTYKDGIVPLRDCLIELSSKWESLRLTGSPPMTLSKGELATHDIQLAEYQDWVKLRKYTQEILCSDDDGWVSPELDFNKVQAQERELFELYLQRQAPGTSAEEARELWFYNQRHP</sequence>
<keyword evidence="5" id="KW-0496">Mitochondrion</keyword>